<feature type="transmembrane region" description="Helical" evidence="7">
    <location>
        <begin position="138"/>
        <end position="162"/>
    </location>
</feature>
<evidence type="ECO:0000256" key="7">
    <source>
        <dbReference type="HAMAP-Rule" id="MF_00672"/>
    </source>
</evidence>
<keyword evidence="2 7" id="KW-1003">Cell membrane</keyword>
<evidence type="ECO:0000256" key="3">
    <source>
        <dbReference type="ARBA" id="ARBA00022519"/>
    </source>
</evidence>
<evidence type="ECO:0000256" key="6">
    <source>
        <dbReference type="ARBA" id="ARBA00023136"/>
    </source>
</evidence>
<evidence type="ECO:0000256" key="5">
    <source>
        <dbReference type="ARBA" id="ARBA00022989"/>
    </source>
</evidence>
<name>A0ABQ3KZD3_9ALTE</name>
<gene>
    <name evidence="8" type="ORF">GCM10010919_06860</name>
</gene>
<protein>
    <recommendedName>
        <fullName evidence="7">UPF0761 membrane protein GCM10010919_06860</fullName>
    </recommendedName>
</protein>
<feature type="transmembrane region" description="Helical" evidence="7">
    <location>
        <begin position="174"/>
        <end position="198"/>
    </location>
</feature>
<organism evidence="8 9">
    <name type="scientific">Alishewanella longhuensis</name>
    <dbReference type="NCBI Taxonomy" id="1091037"/>
    <lineage>
        <taxon>Bacteria</taxon>
        <taxon>Pseudomonadati</taxon>
        <taxon>Pseudomonadota</taxon>
        <taxon>Gammaproteobacteria</taxon>
        <taxon>Alteromonadales</taxon>
        <taxon>Alteromonadaceae</taxon>
        <taxon>Alishewanella</taxon>
    </lineage>
</organism>
<evidence type="ECO:0000256" key="1">
    <source>
        <dbReference type="ARBA" id="ARBA00004651"/>
    </source>
</evidence>
<keyword evidence="4 7" id="KW-0812">Transmembrane</keyword>
<dbReference type="PANTHER" id="PTHR30213:SF0">
    <property type="entry name" value="UPF0761 MEMBRANE PROTEIN YIHY"/>
    <property type="match status" value="1"/>
</dbReference>
<feature type="transmembrane region" description="Helical" evidence="7">
    <location>
        <begin position="240"/>
        <end position="265"/>
    </location>
</feature>
<sequence length="311" mass="35068">MQPLAWRNYWQHSRDFIQAYWQRCQQDQISMVGGYLTYISLLSLVPLVTVMFSMLSAFPMFAEFQSNLEAFIYANVIPSRGEEIQTYLTKFIGNTGGMTAIGILALLFVALLLIHNIDKTLNKIWRVTSRPRLIISFSIYWMILTLGPILFGLSIGVTSYLVRLSAFADDYTPGFSTLVLSVVPYLMSLAAFFILYLVVPNIKVRLKHALWGALLATILFELSKRGFALYVTHFPTYQTIYGALALLPILFVWVHLSWMVVLLGAELTALLQQRENGQCREDEICPVPAAVLEQAPSGPDNEQSDVGSNHK</sequence>
<dbReference type="HAMAP" id="MF_00672">
    <property type="entry name" value="UPF0761"/>
    <property type="match status" value="1"/>
</dbReference>
<keyword evidence="5 7" id="KW-1133">Transmembrane helix</keyword>
<dbReference type="PANTHER" id="PTHR30213">
    <property type="entry name" value="INNER MEMBRANE PROTEIN YHJD"/>
    <property type="match status" value="1"/>
</dbReference>
<comment type="caution">
    <text evidence="8">The sequence shown here is derived from an EMBL/GenBank/DDBJ whole genome shotgun (WGS) entry which is preliminary data.</text>
</comment>
<dbReference type="PIRSF" id="PIRSF035875">
    <property type="entry name" value="RNase_BN"/>
    <property type="match status" value="1"/>
</dbReference>
<dbReference type="Proteomes" id="UP000659697">
    <property type="component" value="Unassembled WGS sequence"/>
</dbReference>
<evidence type="ECO:0000256" key="4">
    <source>
        <dbReference type="ARBA" id="ARBA00022692"/>
    </source>
</evidence>
<reference evidence="9" key="1">
    <citation type="journal article" date="2019" name="Int. J. Syst. Evol. Microbiol.">
        <title>The Global Catalogue of Microorganisms (GCM) 10K type strain sequencing project: providing services to taxonomists for standard genome sequencing and annotation.</title>
        <authorList>
            <consortium name="The Broad Institute Genomics Platform"/>
            <consortium name="The Broad Institute Genome Sequencing Center for Infectious Disease"/>
            <person name="Wu L."/>
            <person name="Ma J."/>
        </authorList>
    </citation>
    <scope>NUCLEOTIDE SEQUENCE [LARGE SCALE GENOMIC DNA]</scope>
    <source>
        <strain evidence="9">CGMCC 1.7003</strain>
    </source>
</reference>
<accession>A0ABQ3KZD3</accession>
<feature type="transmembrane region" description="Helical" evidence="7">
    <location>
        <begin position="210"/>
        <end position="228"/>
    </location>
</feature>
<dbReference type="EMBL" id="BNAO01000001">
    <property type="protein sequence ID" value="GHG61942.1"/>
    <property type="molecule type" value="Genomic_DNA"/>
</dbReference>
<evidence type="ECO:0000313" key="9">
    <source>
        <dbReference type="Proteomes" id="UP000659697"/>
    </source>
</evidence>
<evidence type="ECO:0000313" key="8">
    <source>
        <dbReference type="EMBL" id="GHG61942.1"/>
    </source>
</evidence>
<comment type="subcellular location">
    <subcellularLocation>
        <location evidence="1 7">Cell membrane</location>
        <topology evidence="1 7">Multi-pass membrane protein</topology>
    </subcellularLocation>
</comment>
<feature type="transmembrane region" description="Helical" evidence="7">
    <location>
        <begin position="35"/>
        <end position="58"/>
    </location>
</feature>
<feature type="transmembrane region" description="Helical" evidence="7">
    <location>
        <begin position="97"/>
        <end position="117"/>
    </location>
</feature>
<dbReference type="Pfam" id="PF03631">
    <property type="entry name" value="Virul_fac_BrkB"/>
    <property type="match status" value="1"/>
</dbReference>
<dbReference type="NCBIfam" id="NF002457">
    <property type="entry name" value="PRK01637.1"/>
    <property type="match status" value="1"/>
</dbReference>
<dbReference type="NCBIfam" id="TIGR00765">
    <property type="entry name" value="yihY_not_rbn"/>
    <property type="match status" value="1"/>
</dbReference>
<dbReference type="InterPro" id="IPR017039">
    <property type="entry name" value="Virul_fac_BrkB"/>
</dbReference>
<keyword evidence="9" id="KW-1185">Reference proteome</keyword>
<dbReference type="InterPro" id="IPR023679">
    <property type="entry name" value="UPF0761_bac"/>
</dbReference>
<keyword evidence="6 7" id="KW-0472">Membrane</keyword>
<proteinExistence type="inferred from homology"/>
<keyword evidence="3" id="KW-0997">Cell inner membrane</keyword>
<comment type="similarity">
    <text evidence="7">Belongs to the UPF0761 family.</text>
</comment>
<dbReference type="RefSeq" id="WP_189430185.1">
    <property type="nucleotide sequence ID" value="NZ_BNAO01000001.1"/>
</dbReference>
<evidence type="ECO:0000256" key="2">
    <source>
        <dbReference type="ARBA" id="ARBA00022475"/>
    </source>
</evidence>